<reference evidence="2" key="1">
    <citation type="submission" date="2020-05" db="EMBL/GenBank/DDBJ databases">
        <authorList>
            <person name="Chiriac C."/>
            <person name="Salcher M."/>
            <person name="Ghai R."/>
            <person name="Kavagutti S V."/>
        </authorList>
    </citation>
    <scope>NUCLEOTIDE SEQUENCE</scope>
</reference>
<dbReference type="SMART" id="SM00279">
    <property type="entry name" value="HhH2"/>
    <property type="match status" value="1"/>
</dbReference>
<dbReference type="InterPro" id="IPR008918">
    <property type="entry name" value="HhH2"/>
</dbReference>
<dbReference type="GO" id="GO:0004527">
    <property type="term" value="F:exonuclease activity"/>
    <property type="evidence" value="ECO:0007669"/>
    <property type="project" value="UniProtKB-KW"/>
</dbReference>
<dbReference type="Pfam" id="PF02739">
    <property type="entry name" value="5_3_exonuc_N"/>
    <property type="match status" value="1"/>
</dbReference>
<feature type="domain" description="5'-3' exonuclease alpha-helical arch N-terminal" evidence="1">
    <location>
        <begin position="55"/>
        <end position="140"/>
    </location>
</feature>
<dbReference type="SUPFAM" id="SSF47807">
    <property type="entry name" value="5' to 3' exonuclease, C-terminal subdomain"/>
    <property type="match status" value="1"/>
</dbReference>
<dbReference type="Gene3D" id="3.40.50.1010">
    <property type="entry name" value="5'-nuclease"/>
    <property type="match status" value="1"/>
</dbReference>
<name>A0A6J7WC67_9CAUD</name>
<dbReference type="GO" id="GO:0003677">
    <property type="term" value="F:DNA binding"/>
    <property type="evidence" value="ECO:0007669"/>
    <property type="project" value="InterPro"/>
</dbReference>
<dbReference type="InterPro" id="IPR029060">
    <property type="entry name" value="PIN-like_dom_sf"/>
</dbReference>
<proteinExistence type="predicted"/>
<dbReference type="EMBL" id="LR798198">
    <property type="protein sequence ID" value="CAB5155509.1"/>
    <property type="molecule type" value="Genomic_DNA"/>
</dbReference>
<protein>
    <submittedName>
        <fullName evidence="2">Exo 5'-3' exonuclease (Including N-terminal domain of PolI)</fullName>
    </submittedName>
</protein>
<sequence>MQKVTLLIDGDIVAYEAASSVEQEINWGGDLWTLSSDLDEAKGKVESRLLGWQERFSADLVIAFSDSVNFRKSVYPEYKSNRKAKRKPLAYKPLKAWMEGVWESYQRPSLEGDDVLGILSTHPKAIRGQKIIVSIDKDMKTIPGYVWNPDKDDQPVFIDEAEANYWHMYQTLTGDTTDGYPGLPGCGPVKAKKLLDDCDPLHWWDSIVEEYAKKGLHEGDALVQARCARILRHTDYDYKKKEVKLWSPTENDIATAVVHGKTTSTTRTASK</sequence>
<dbReference type="GO" id="GO:0017108">
    <property type="term" value="F:5'-flap endonuclease activity"/>
    <property type="evidence" value="ECO:0007669"/>
    <property type="project" value="InterPro"/>
</dbReference>
<dbReference type="GO" id="GO:0033567">
    <property type="term" value="P:DNA replication, Okazaki fragment processing"/>
    <property type="evidence" value="ECO:0007669"/>
    <property type="project" value="InterPro"/>
</dbReference>
<dbReference type="PANTHER" id="PTHR42646">
    <property type="entry name" value="FLAP ENDONUCLEASE XNI"/>
    <property type="match status" value="1"/>
</dbReference>
<keyword evidence="2" id="KW-0269">Exonuclease</keyword>
<evidence type="ECO:0000259" key="1">
    <source>
        <dbReference type="Pfam" id="PF02739"/>
    </source>
</evidence>
<dbReference type="Gene3D" id="1.10.150.20">
    <property type="entry name" value="5' to 3' exonuclease, C-terminal subdomain"/>
    <property type="match status" value="1"/>
</dbReference>
<accession>A0A6J7WC67</accession>
<dbReference type="PANTHER" id="PTHR42646:SF2">
    <property type="entry name" value="5'-3' EXONUCLEASE FAMILY PROTEIN"/>
    <property type="match status" value="1"/>
</dbReference>
<dbReference type="InterPro" id="IPR036279">
    <property type="entry name" value="5-3_exonuclease_C_sf"/>
</dbReference>
<dbReference type="InterPro" id="IPR020046">
    <property type="entry name" value="5-3_exonucl_a-hlix_arch_N"/>
</dbReference>
<evidence type="ECO:0000313" key="2">
    <source>
        <dbReference type="EMBL" id="CAB5155509.1"/>
    </source>
</evidence>
<dbReference type="InterPro" id="IPR038969">
    <property type="entry name" value="FEN"/>
</dbReference>
<organism evidence="2">
    <name type="scientific">uncultured Caudovirales phage</name>
    <dbReference type="NCBI Taxonomy" id="2100421"/>
    <lineage>
        <taxon>Viruses</taxon>
        <taxon>Duplodnaviria</taxon>
        <taxon>Heunggongvirae</taxon>
        <taxon>Uroviricota</taxon>
        <taxon>Caudoviricetes</taxon>
        <taxon>Peduoviridae</taxon>
        <taxon>Maltschvirus</taxon>
        <taxon>Maltschvirus maltsch</taxon>
    </lineage>
</organism>
<keyword evidence="2" id="KW-0378">Hydrolase</keyword>
<keyword evidence="2" id="KW-0540">Nuclease</keyword>
<gene>
    <name evidence="2" type="ORF">UFOVP149_13</name>
</gene>
<dbReference type="SUPFAM" id="SSF88723">
    <property type="entry name" value="PIN domain-like"/>
    <property type="match status" value="1"/>
</dbReference>